<dbReference type="GO" id="GO:0005737">
    <property type="term" value="C:cytoplasm"/>
    <property type="evidence" value="ECO:0007669"/>
    <property type="project" value="TreeGrafter"/>
</dbReference>
<organism evidence="1">
    <name type="scientific">marine sediment metagenome</name>
    <dbReference type="NCBI Taxonomy" id="412755"/>
    <lineage>
        <taxon>unclassified sequences</taxon>
        <taxon>metagenomes</taxon>
        <taxon>ecological metagenomes</taxon>
    </lineage>
</organism>
<dbReference type="Gene3D" id="3.40.1360.10">
    <property type="match status" value="1"/>
</dbReference>
<reference evidence="1" key="1">
    <citation type="journal article" date="2015" name="Nature">
        <title>Complex archaea that bridge the gap between prokaryotes and eukaryotes.</title>
        <authorList>
            <person name="Spang A."/>
            <person name="Saw J.H."/>
            <person name="Jorgensen S.L."/>
            <person name="Zaremba-Niedzwiedzka K."/>
            <person name="Martijn J."/>
            <person name="Lind A.E."/>
            <person name="van Eijk R."/>
            <person name="Schleper C."/>
            <person name="Guy L."/>
            <person name="Ettema T.J."/>
        </authorList>
    </citation>
    <scope>NUCLEOTIDE SEQUENCE</scope>
</reference>
<feature type="non-terminal residue" evidence="1">
    <location>
        <position position="230"/>
    </location>
</feature>
<dbReference type="EMBL" id="LAZR01055332">
    <property type="protein sequence ID" value="KKK76608.1"/>
    <property type="molecule type" value="Genomic_DNA"/>
</dbReference>
<dbReference type="InterPro" id="IPR037068">
    <property type="entry name" value="DNA_primase_core_N_sf"/>
</dbReference>
<gene>
    <name evidence="1" type="ORF">LCGC14_2861910</name>
</gene>
<dbReference type="AlphaFoldDB" id="A0A0F8Y5P1"/>
<dbReference type="PANTHER" id="PTHR30313">
    <property type="entry name" value="DNA PRIMASE"/>
    <property type="match status" value="1"/>
</dbReference>
<name>A0A0F8Y5P1_9ZZZZ</name>
<dbReference type="PANTHER" id="PTHR30313:SF2">
    <property type="entry name" value="DNA PRIMASE"/>
    <property type="match status" value="1"/>
</dbReference>
<accession>A0A0F8Y5P1</accession>
<evidence type="ECO:0000313" key="1">
    <source>
        <dbReference type="EMBL" id="KKK76608.1"/>
    </source>
</evidence>
<dbReference type="Gene3D" id="3.90.980.10">
    <property type="entry name" value="DNA primase, catalytic core, N-terminal domain"/>
    <property type="match status" value="1"/>
</dbReference>
<dbReference type="GO" id="GO:0006269">
    <property type="term" value="P:DNA replication, synthesis of primer"/>
    <property type="evidence" value="ECO:0007669"/>
    <property type="project" value="TreeGrafter"/>
</dbReference>
<dbReference type="SUPFAM" id="SSF56731">
    <property type="entry name" value="DNA primase core"/>
    <property type="match status" value="1"/>
</dbReference>
<sequence length="230" mass="25850">MGFVDQFVEWANRGLGESDEAQEYLTGRGVSQDQWARHRLGFSGGDFSVDPGLDSGHDPAVCGDRDKKHLRCDSCRYIAWSSSWELVEGCARRQQTVGRRIARSIVFPLTNYAGQVVGFQVRSLDVKSYDTFTVSRRPEGYFFGIGPNMDAIWSSREVWLVEGGPDQLILERLVAPNVIALTTSAIGKLQLLFLRRFVRIVNLCLDIDAGGRKGVRSFFRFNAADFDTRD</sequence>
<comment type="caution">
    <text evidence="1">The sequence shown here is derived from an EMBL/GenBank/DDBJ whole genome shotgun (WGS) entry which is preliminary data.</text>
</comment>
<protein>
    <submittedName>
        <fullName evidence="1">Uncharacterized protein</fullName>
    </submittedName>
</protein>
<dbReference type="InterPro" id="IPR050219">
    <property type="entry name" value="DnaG_primase"/>
</dbReference>
<proteinExistence type="predicted"/>